<keyword evidence="6 7" id="KW-0443">Lipid metabolism</keyword>
<dbReference type="CDD" id="cd07199">
    <property type="entry name" value="Pat17_PNPLA8_PNPLA9_like"/>
    <property type="match status" value="1"/>
</dbReference>
<dbReference type="PROSITE" id="PS51635">
    <property type="entry name" value="PNPLA"/>
    <property type="match status" value="1"/>
</dbReference>
<dbReference type="EMBL" id="MU864439">
    <property type="protein sequence ID" value="KAK4185799.1"/>
    <property type="molecule type" value="Genomic_DNA"/>
</dbReference>
<keyword evidence="10" id="KW-1185">Reference proteome</keyword>
<dbReference type="Proteomes" id="UP001302126">
    <property type="component" value="Unassembled WGS sequence"/>
</dbReference>
<proteinExistence type="predicted"/>
<dbReference type="InterPro" id="IPR017907">
    <property type="entry name" value="Znf_RING_CS"/>
</dbReference>
<evidence type="ECO:0000313" key="9">
    <source>
        <dbReference type="EMBL" id="KAK4185799.1"/>
    </source>
</evidence>
<organism evidence="9 10">
    <name type="scientific">Podospora australis</name>
    <dbReference type="NCBI Taxonomy" id="1536484"/>
    <lineage>
        <taxon>Eukaryota</taxon>
        <taxon>Fungi</taxon>
        <taxon>Dikarya</taxon>
        <taxon>Ascomycota</taxon>
        <taxon>Pezizomycotina</taxon>
        <taxon>Sordariomycetes</taxon>
        <taxon>Sordariomycetidae</taxon>
        <taxon>Sordariales</taxon>
        <taxon>Podosporaceae</taxon>
        <taxon>Podospora</taxon>
    </lineage>
</organism>
<feature type="domain" description="PNPLA" evidence="8">
    <location>
        <begin position="772"/>
        <end position="985"/>
    </location>
</feature>
<evidence type="ECO:0000256" key="1">
    <source>
        <dbReference type="ARBA" id="ARBA00022723"/>
    </source>
</evidence>
<comment type="caution">
    <text evidence="9">The sequence shown here is derived from an EMBL/GenBank/DDBJ whole genome shotgun (WGS) entry which is preliminary data.</text>
</comment>
<feature type="short sequence motif" description="GXSXG" evidence="7">
    <location>
        <begin position="811"/>
        <end position="815"/>
    </location>
</feature>
<sequence>MKCILCQRIVTYQGIPQGRRCISCPGNIYYCISCDQNCSEVPCLNPDHQSCFSKHTIPELRALHQPINPTPDLFMQAISCTGLYESNFEQLHQEDKPARWFSVKKGKDTSDQPELWLYDRFRRLCDPNSTGNRVTVNHYPSIISFIGRTSAGKSTIVRAMLMLGMADILSGGSNDEGWQDNALLNVLVNDVGNPPASRKKYELPVAQGGLNPTSFGVHLYRNGPSMFNYNPSVPQYPLLLADCEGFTAGFTPTNAESNTYERDDEQVEKITITARDYGKDKKGIDLFYARVLYAVSDVFVFVTNNPKSKGDEFPQILEWAAGAMLKTFNQPSGKTLIVVCNKFSPEEAGMTSEHLKEDVLGAQDPDLWKRPGIITTFVERFNSTTNLARMILSNRDLYGELFRKIHFCHIPDKDHFRLHGQPETLLQHFKHLHSVLDTAVKEERDIRARTLIRYNVPELSHFLSRTFQHFSVSSAPLDFYKATCRNNPAPANLKEHISNFLRLVFDRKNQSGNGVGQVAGMVEDAVALALVILSRRRDSTTFTPEVKFDNDLAKFWDEGLTLYQQQHEQCAYVFTTSAGGQVSCAGKGRAMDHKFHIPQPPDPGRRHGLREERGDFVPGFPWNRDAWRANIKAKFSDFYWRVFNTEGWRSTHPELPPPSISRRNTFKYLSQSSAVDASILAIRRHLMEHHQHLWTRIRSNKTCLGCLQAVPDHVLSCGHAYCPRCVQETSTPTQFAECAWVVHHCVLCDREQGQGNGHVVQLKPRCAGVRILSLDGGGVRGIVELGLVQALEEEIGLSNVRLAEMFDLIVGTSTGGIIALTLAMTSSDFKTKDMIEFFTKTSKETFSDSRAGVGFVTRGLMVFRRYNSVYSEKPLITALKKVLGDRASLFAPVTSLAYRGATRVAVTAARDDGETEVLISNYNRPSGECERFEREDDLSQDFMTWEAAVATSAAPFYLPLFRKASTDADYIDGAVYANCPARVAMDERSKIWPGEGAALDALIGMGTGKQGPKPDKLPTAVKFGGFTALNRMIQRQLDTERMWDGVCESTDAPKKARLHRLNPELPPGKYVELYHCDEVPRLLKDTTDWARGAGRSQIRQVARILMASLFYYEPPEGESEVTEHGVFRGSIRCRLRHQSTAIGQMMHKLRGFFHTELTQEEALDERNSLAAPEKSWTPMVISGTRSARPEDMVGVWDSQEAYGGNGGIAKFRLDFKIKAPENGNVQVIAVEFKGEGEQGVKYVISGFPATVAELRSRAQRIWLQ</sequence>
<evidence type="ECO:0000256" key="6">
    <source>
        <dbReference type="ARBA" id="ARBA00023098"/>
    </source>
</evidence>
<dbReference type="InterPro" id="IPR002641">
    <property type="entry name" value="PNPLA_dom"/>
</dbReference>
<evidence type="ECO:0000256" key="4">
    <source>
        <dbReference type="ARBA" id="ARBA00022833"/>
    </source>
</evidence>
<dbReference type="GO" id="GO:0008270">
    <property type="term" value="F:zinc ion binding"/>
    <property type="evidence" value="ECO:0007669"/>
    <property type="project" value="UniProtKB-KW"/>
</dbReference>
<dbReference type="AlphaFoldDB" id="A0AAN7AGI4"/>
<evidence type="ECO:0000256" key="5">
    <source>
        <dbReference type="ARBA" id="ARBA00022963"/>
    </source>
</evidence>
<dbReference type="Gene3D" id="3.40.1090.10">
    <property type="entry name" value="Cytosolic phospholipase A2 catalytic domain"/>
    <property type="match status" value="1"/>
</dbReference>
<dbReference type="GO" id="GO:0046486">
    <property type="term" value="P:glycerolipid metabolic process"/>
    <property type="evidence" value="ECO:0007669"/>
    <property type="project" value="UniProtKB-ARBA"/>
</dbReference>
<keyword evidence="2" id="KW-0863">Zinc-finger</keyword>
<name>A0AAN7AGI4_9PEZI</name>
<evidence type="ECO:0000313" key="10">
    <source>
        <dbReference type="Proteomes" id="UP001302126"/>
    </source>
</evidence>
<dbReference type="GO" id="GO:0047499">
    <property type="term" value="F:calcium-independent phospholipase A2 activity"/>
    <property type="evidence" value="ECO:0007669"/>
    <property type="project" value="TreeGrafter"/>
</dbReference>
<protein>
    <recommendedName>
        <fullName evidence="8">PNPLA domain-containing protein</fullName>
    </recommendedName>
</protein>
<evidence type="ECO:0000256" key="3">
    <source>
        <dbReference type="ARBA" id="ARBA00022801"/>
    </source>
</evidence>
<dbReference type="PANTHER" id="PTHR24185:SF1">
    <property type="entry name" value="CALCIUM-INDEPENDENT PHOSPHOLIPASE A2-GAMMA"/>
    <property type="match status" value="1"/>
</dbReference>
<dbReference type="Pfam" id="PF01734">
    <property type="entry name" value="Patatin"/>
    <property type="match status" value="1"/>
</dbReference>
<reference evidence="9" key="2">
    <citation type="submission" date="2023-05" db="EMBL/GenBank/DDBJ databases">
        <authorList>
            <consortium name="Lawrence Berkeley National Laboratory"/>
            <person name="Steindorff A."/>
            <person name="Hensen N."/>
            <person name="Bonometti L."/>
            <person name="Westerberg I."/>
            <person name="Brannstrom I.O."/>
            <person name="Guillou S."/>
            <person name="Cros-Aarteil S."/>
            <person name="Calhoun S."/>
            <person name="Haridas S."/>
            <person name="Kuo A."/>
            <person name="Mondo S."/>
            <person name="Pangilinan J."/>
            <person name="Riley R."/>
            <person name="Labutti K."/>
            <person name="Andreopoulos B."/>
            <person name="Lipzen A."/>
            <person name="Chen C."/>
            <person name="Yanf M."/>
            <person name="Daum C."/>
            <person name="Ng V."/>
            <person name="Clum A."/>
            <person name="Ohm R."/>
            <person name="Martin F."/>
            <person name="Silar P."/>
            <person name="Natvig D."/>
            <person name="Lalanne C."/>
            <person name="Gautier V."/>
            <person name="Ament-Velasquez S.L."/>
            <person name="Kruys A."/>
            <person name="Hutchinson M.I."/>
            <person name="Powell A.J."/>
            <person name="Barry K."/>
            <person name="Miller A.N."/>
            <person name="Grigoriev I.V."/>
            <person name="Debuchy R."/>
            <person name="Gladieux P."/>
            <person name="Thoren M.H."/>
            <person name="Johannesson H."/>
        </authorList>
    </citation>
    <scope>NUCLEOTIDE SEQUENCE</scope>
    <source>
        <strain evidence="9">PSN309</strain>
    </source>
</reference>
<feature type="short sequence motif" description="GXGXXG" evidence="7">
    <location>
        <begin position="776"/>
        <end position="781"/>
    </location>
</feature>
<feature type="active site" description="Proton acceptor" evidence="7">
    <location>
        <position position="972"/>
    </location>
</feature>
<keyword evidence="4" id="KW-0862">Zinc</keyword>
<dbReference type="GO" id="GO:0016020">
    <property type="term" value="C:membrane"/>
    <property type="evidence" value="ECO:0007669"/>
    <property type="project" value="TreeGrafter"/>
</dbReference>
<dbReference type="SUPFAM" id="SSF52151">
    <property type="entry name" value="FabD/lysophospholipase-like"/>
    <property type="match status" value="1"/>
</dbReference>
<evidence type="ECO:0000259" key="8">
    <source>
        <dbReference type="PROSITE" id="PS51635"/>
    </source>
</evidence>
<evidence type="ECO:0000256" key="2">
    <source>
        <dbReference type="ARBA" id="ARBA00022771"/>
    </source>
</evidence>
<evidence type="ECO:0000256" key="7">
    <source>
        <dbReference type="PROSITE-ProRule" id="PRU01161"/>
    </source>
</evidence>
<dbReference type="InterPro" id="IPR016035">
    <property type="entry name" value="Acyl_Trfase/lysoPLipase"/>
</dbReference>
<dbReference type="PANTHER" id="PTHR24185">
    <property type="entry name" value="CALCIUM-INDEPENDENT PHOSPHOLIPASE A2-GAMMA"/>
    <property type="match status" value="1"/>
</dbReference>
<dbReference type="GO" id="GO:0016042">
    <property type="term" value="P:lipid catabolic process"/>
    <property type="evidence" value="ECO:0007669"/>
    <property type="project" value="UniProtKB-UniRule"/>
</dbReference>
<keyword evidence="3 7" id="KW-0378">Hydrolase</keyword>
<reference evidence="9" key="1">
    <citation type="journal article" date="2023" name="Mol. Phylogenet. Evol.">
        <title>Genome-scale phylogeny and comparative genomics of the fungal order Sordariales.</title>
        <authorList>
            <person name="Hensen N."/>
            <person name="Bonometti L."/>
            <person name="Westerberg I."/>
            <person name="Brannstrom I.O."/>
            <person name="Guillou S."/>
            <person name="Cros-Aarteil S."/>
            <person name="Calhoun S."/>
            <person name="Haridas S."/>
            <person name="Kuo A."/>
            <person name="Mondo S."/>
            <person name="Pangilinan J."/>
            <person name="Riley R."/>
            <person name="LaButti K."/>
            <person name="Andreopoulos B."/>
            <person name="Lipzen A."/>
            <person name="Chen C."/>
            <person name="Yan M."/>
            <person name="Daum C."/>
            <person name="Ng V."/>
            <person name="Clum A."/>
            <person name="Steindorff A."/>
            <person name="Ohm R.A."/>
            <person name="Martin F."/>
            <person name="Silar P."/>
            <person name="Natvig D.O."/>
            <person name="Lalanne C."/>
            <person name="Gautier V."/>
            <person name="Ament-Velasquez S.L."/>
            <person name="Kruys A."/>
            <person name="Hutchinson M.I."/>
            <person name="Powell A.J."/>
            <person name="Barry K."/>
            <person name="Miller A.N."/>
            <person name="Grigoriev I.V."/>
            <person name="Debuchy R."/>
            <person name="Gladieux P."/>
            <person name="Hiltunen Thoren M."/>
            <person name="Johannesson H."/>
        </authorList>
    </citation>
    <scope>NUCLEOTIDE SEQUENCE</scope>
    <source>
        <strain evidence="9">PSN309</strain>
    </source>
</reference>
<dbReference type="GO" id="GO:0019369">
    <property type="term" value="P:arachidonate metabolic process"/>
    <property type="evidence" value="ECO:0007669"/>
    <property type="project" value="TreeGrafter"/>
</dbReference>
<dbReference type="PROSITE" id="PS00518">
    <property type="entry name" value="ZF_RING_1"/>
    <property type="match status" value="1"/>
</dbReference>
<feature type="active site" description="Nucleophile" evidence="7">
    <location>
        <position position="813"/>
    </location>
</feature>
<accession>A0AAN7AGI4</accession>
<keyword evidence="5 7" id="KW-0442">Lipid degradation</keyword>
<gene>
    <name evidence="9" type="ORF">QBC35DRAFT_502844</name>
</gene>
<keyword evidence="1" id="KW-0479">Metal-binding</keyword>
<feature type="short sequence motif" description="DGA/G" evidence="7">
    <location>
        <begin position="972"/>
        <end position="974"/>
    </location>
</feature>